<evidence type="ECO:0000313" key="2">
    <source>
        <dbReference type="EMBL" id="KAL0562990.1"/>
    </source>
</evidence>
<reference evidence="2 3" key="1">
    <citation type="submission" date="2024-02" db="EMBL/GenBank/DDBJ databases">
        <title>A draft genome for the cacao thread blight pathogen Marasmius crinis-equi.</title>
        <authorList>
            <person name="Cohen S.P."/>
            <person name="Baruah I.K."/>
            <person name="Amoako-Attah I."/>
            <person name="Bukari Y."/>
            <person name="Meinhardt L.W."/>
            <person name="Bailey B.A."/>
        </authorList>
    </citation>
    <scope>NUCLEOTIDE SEQUENCE [LARGE SCALE GENOMIC DNA]</scope>
    <source>
        <strain evidence="2 3">GH-76</strain>
    </source>
</reference>
<keyword evidence="3" id="KW-1185">Reference proteome</keyword>
<dbReference type="Proteomes" id="UP001465976">
    <property type="component" value="Unassembled WGS sequence"/>
</dbReference>
<dbReference type="EMBL" id="JBAHYK010004102">
    <property type="protein sequence ID" value="KAL0562990.1"/>
    <property type="molecule type" value="Genomic_DNA"/>
</dbReference>
<sequence>LRIVTAIVGAREADSTALKEIEQAMGTGMLLNMQNELVHRETRNATRVQNRAEKTKAVNAAKNEQAELQMEIAENQARSKELKARMKELKSGSTLSGAVPKTRNVPAKEGKKKTTKPNPKGKNTKTQSSSTSLRELSESEESDLSDLSSLYSWDNSGHNENTTLNDPEPVLPAELVHKTANEAPDMEVDPVMSVTVSTFAGPVTTPGIDLDVLNDIDWSGVMQGGASERSLLNPSLPNLTSYDPSFEASSFDFGFLSENTDTSPSSFANGGWDFGFTSGFLSEDLPSSPPHGQYIPLPPPSSSPPAHSPSSPSSLWNSGSEAASGQVVPVKRGERDRADTVAQTIVRMFGYPLKIAL</sequence>
<accession>A0ABR3EJG0</accession>
<organism evidence="2 3">
    <name type="scientific">Marasmius crinis-equi</name>
    <dbReference type="NCBI Taxonomy" id="585013"/>
    <lineage>
        <taxon>Eukaryota</taxon>
        <taxon>Fungi</taxon>
        <taxon>Dikarya</taxon>
        <taxon>Basidiomycota</taxon>
        <taxon>Agaricomycotina</taxon>
        <taxon>Agaricomycetes</taxon>
        <taxon>Agaricomycetidae</taxon>
        <taxon>Agaricales</taxon>
        <taxon>Marasmiineae</taxon>
        <taxon>Marasmiaceae</taxon>
        <taxon>Marasmius</taxon>
    </lineage>
</organism>
<feature type="compositionally biased region" description="Low complexity" evidence="1">
    <location>
        <begin position="116"/>
        <end position="134"/>
    </location>
</feature>
<name>A0ABR3EJG0_9AGAR</name>
<feature type="non-terminal residue" evidence="2">
    <location>
        <position position="1"/>
    </location>
</feature>
<feature type="compositionally biased region" description="Pro residues" evidence="1">
    <location>
        <begin position="296"/>
        <end position="307"/>
    </location>
</feature>
<comment type="caution">
    <text evidence="2">The sequence shown here is derived from an EMBL/GenBank/DDBJ whole genome shotgun (WGS) entry which is preliminary data.</text>
</comment>
<gene>
    <name evidence="2" type="ORF">V5O48_019088</name>
</gene>
<evidence type="ECO:0000256" key="1">
    <source>
        <dbReference type="SAM" id="MobiDB-lite"/>
    </source>
</evidence>
<proteinExistence type="predicted"/>
<feature type="region of interest" description="Disordered" evidence="1">
    <location>
        <begin position="287"/>
        <end position="335"/>
    </location>
</feature>
<protein>
    <submittedName>
        <fullName evidence="2">Uncharacterized protein</fullName>
    </submittedName>
</protein>
<evidence type="ECO:0000313" key="3">
    <source>
        <dbReference type="Proteomes" id="UP001465976"/>
    </source>
</evidence>
<feature type="region of interest" description="Disordered" evidence="1">
    <location>
        <begin position="86"/>
        <end position="146"/>
    </location>
</feature>